<organism evidence="2 3">
    <name type="scientific">Rhynchospora breviuscula</name>
    <dbReference type="NCBI Taxonomy" id="2022672"/>
    <lineage>
        <taxon>Eukaryota</taxon>
        <taxon>Viridiplantae</taxon>
        <taxon>Streptophyta</taxon>
        <taxon>Embryophyta</taxon>
        <taxon>Tracheophyta</taxon>
        <taxon>Spermatophyta</taxon>
        <taxon>Magnoliopsida</taxon>
        <taxon>Liliopsida</taxon>
        <taxon>Poales</taxon>
        <taxon>Cyperaceae</taxon>
        <taxon>Cyperoideae</taxon>
        <taxon>Rhynchosporeae</taxon>
        <taxon>Rhynchospora</taxon>
    </lineage>
</organism>
<keyword evidence="1" id="KW-0812">Transmembrane</keyword>
<feature type="transmembrane region" description="Helical" evidence="1">
    <location>
        <begin position="125"/>
        <end position="147"/>
    </location>
</feature>
<keyword evidence="3" id="KW-1185">Reference proteome</keyword>
<accession>A0A9Q0CID0</accession>
<keyword evidence="1" id="KW-1133">Transmembrane helix</keyword>
<comment type="caution">
    <text evidence="2">The sequence shown here is derived from an EMBL/GenBank/DDBJ whole genome shotgun (WGS) entry which is preliminary data.</text>
</comment>
<dbReference type="PANTHER" id="PTHR34064:SF3">
    <property type="entry name" value="OS04G0672300 PROTEIN"/>
    <property type="match status" value="1"/>
</dbReference>
<gene>
    <name evidence="2" type="ORF">LUZ63_011237</name>
</gene>
<dbReference type="OrthoDB" id="1928523at2759"/>
<dbReference type="EMBL" id="JAMQYH010000003">
    <property type="protein sequence ID" value="KAJ1694539.1"/>
    <property type="molecule type" value="Genomic_DNA"/>
</dbReference>
<sequence length="153" mass="16778">MEEALLQSQVNSMDKSGSLVLDIEGLAHASDKCCSGSPKVMRALSRKGSNRMDRRGGEEYETEDGSKKLVVKVVPSQQEQLKLPLVQNKSSIPSSCTTTAPALTDLGDARYKRFNRLAPINPRKIVLFFATVSSLGTMILIYFTLAINRRSGD</sequence>
<reference evidence="2" key="1">
    <citation type="journal article" date="2022" name="Cell">
        <title>Repeat-based holocentromeres influence genome architecture and karyotype evolution.</title>
        <authorList>
            <person name="Hofstatter P.G."/>
            <person name="Thangavel G."/>
            <person name="Lux T."/>
            <person name="Neumann P."/>
            <person name="Vondrak T."/>
            <person name="Novak P."/>
            <person name="Zhang M."/>
            <person name="Costa L."/>
            <person name="Castellani M."/>
            <person name="Scott A."/>
            <person name="Toegelov H."/>
            <person name="Fuchs J."/>
            <person name="Mata-Sucre Y."/>
            <person name="Dias Y."/>
            <person name="Vanzela A.L.L."/>
            <person name="Huettel B."/>
            <person name="Almeida C.C.S."/>
            <person name="Simkova H."/>
            <person name="Souza G."/>
            <person name="Pedrosa-Harand A."/>
            <person name="Macas J."/>
            <person name="Mayer K.F.X."/>
            <person name="Houben A."/>
            <person name="Marques A."/>
        </authorList>
    </citation>
    <scope>NUCLEOTIDE SEQUENCE</scope>
    <source>
        <strain evidence="2">RhyBre1mFocal</strain>
    </source>
</reference>
<dbReference type="AlphaFoldDB" id="A0A9Q0CID0"/>
<dbReference type="Proteomes" id="UP001151287">
    <property type="component" value="Unassembled WGS sequence"/>
</dbReference>
<evidence type="ECO:0000313" key="3">
    <source>
        <dbReference type="Proteomes" id="UP001151287"/>
    </source>
</evidence>
<evidence type="ECO:0000256" key="1">
    <source>
        <dbReference type="SAM" id="Phobius"/>
    </source>
</evidence>
<dbReference type="PANTHER" id="PTHR34064">
    <property type="entry name" value="OS04G0672300 PROTEIN"/>
    <property type="match status" value="1"/>
</dbReference>
<keyword evidence="1" id="KW-0472">Membrane</keyword>
<evidence type="ECO:0000313" key="2">
    <source>
        <dbReference type="EMBL" id="KAJ1694539.1"/>
    </source>
</evidence>
<proteinExistence type="predicted"/>
<name>A0A9Q0CID0_9POAL</name>
<protein>
    <submittedName>
        <fullName evidence="2">Uncharacterized protein</fullName>
    </submittedName>
</protein>